<gene>
    <name evidence="2" type="ORF">ACAOBT_LOCUS8847</name>
</gene>
<evidence type="ECO:0000313" key="3">
    <source>
        <dbReference type="Proteomes" id="UP001152888"/>
    </source>
</evidence>
<evidence type="ECO:0000313" key="2">
    <source>
        <dbReference type="EMBL" id="CAH1970289.1"/>
    </source>
</evidence>
<accession>A0A9P0KCB8</accession>
<dbReference type="OrthoDB" id="6765101at2759"/>
<sequence length="364" mass="41931">MPTAEVESEICRCRIVDSREAQKSYSERLITKLNRCHTCCGRPDGKFTIEQLLQVCQEEPDCIINMYKSMRGDEKCLPEVIIEPNPWEPVEPKEREEQEVKTKLSKLAEKTTTSTQRLGDSKYHYLMVDGSTSVAVPFDSHTMKVDSTWICEKMAILDGDVTYVCKKIQTQDLPEISSIQHQESRSDYSYISEKSSKAKMAIKRKGKSLSIRLTESRKSIQHFFSNLRRRSRTSKEKKSQKLTFNDEPSVILLRRSQSMPTGKTRWNSVDYETSLLKFIVQEQKNQDQKTEESGSTLEQSIKGGVCRPVVRLFNAIRMKLRKKKIKDTRQSTHVIKIIYVEGDEDDKSTSSPSITIKHSDQLPM</sequence>
<dbReference type="Proteomes" id="UP001152888">
    <property type="component" value="Unassembled WGS sequence"/>
</dbReference>
<proteinExistence type="predicted"/>
<dbReference type="EMBL" id="CAKOFQ010006773">
    <property type="protein sequence ID" value="CAH1970289.1"/>
    <property type="molecule type" value="Genomic_DNA"/>
</dbReference>
<organism evidence="2 3">
    <name type="scientific">Acanthoscelides obtectus</name>
    <name type="common">Bean weevil</name>
    <name type="synonym">Bruchus obtectus</name>
    <dbReference type="NCBI Taxonomy" id="200917"/>
    <lineage>
        <taxon>Eukaryota</taxon>
        <taxon>Metazoa</taxon>
        <taxon>Ecdysozoa</taxon>
        <taxon>Arthropoda</taxon>
        <taxon>Hexapoda</taxon>
        <taxon>Insecta</taxon>
        <taxon>Pterygota</taxon>
        <taxon>Neoptera</taxon>
        <taxon>Endopterygota</taxon>
        <taxon>Coleoptera</taxon>
        <taxon>Polyphaga</taxon>
        <taxon>Cucujiformia</taxon>
        <taxon>Chrysomeloidea</taxon>
        <taxon>Chrysomelidae</taxon>
        <taxon>Bruchinae</taxon>
        <taxon>Bruchini</taxon>
        <taxon>Acanthoscelides</taxon>
    </lineage>
</organism>
<feature type="region of interest" description="Disordered" evidence="1">
    <location>
        <begin position="344"/>
        <end position="364"/>
    </location>
</feature>
<reference evidence="2" key="1">
    <citation type="submission" date="2022-03" db="EMBL/GenBank/DDBJ databases">
        <authorList>
            <person name="Sayadi A."/>
        </authorList>
    </citation>
    <scope>NUCLEOTIDE SEQUENCE</scope>
</reference>
<keyword evidence="3" id="KW-1185">Reference proteome</keyword>
<name>A0A9P0KCB8_ACAOB</name>
<dbReference type="AlphaFoldDB" id="A0A9P0KCB8"/>
<comment type="caution">
    <text evidence="2">The sequence shown here is derived from an EMBL/GenBank/DDBJ whole genome shotgun (WGS) entry which is preliminary data.</text>
</comment>
<evidence type="ECO:0000256" key="1">
    <source>
        <dbReference type="SAM" id="MobiDB-lite"/>
    </source>
</evidence>
<protein>
    <submittedName>
        <fullName evidence="2">Uncharacterized protein</fullName>
    </submittedName>
</protein>